<proteinExistence type="predicted"/>
<sequence>MSTAPSPPPDERERQRIHPPPKPEDSAISAIKLNSSKQKNISQDSVILEKLFDIIRWYNTHSKDAFGFYPSVMIVGLRDYYKDRDNLSDYVDDDEPMMKPERKARLIACFAALERCSNRFERFVVALISQPPEDNVIRSLGTQMEAVRSSACSNDWQTAIKQRLHEIVQSVVSGNKLEPRQSFVEQFELDYEGSVAKVHSSEISIADDALPGHLYPPGTKYNPKNIRKGAFRGRAWILAYKILFTAPTFAKTVEYKEIASKSKARTNNLYTVTPETIAYACYLRHVSNVDLEKRHEAIYEGEFLTPDTKWWQQLFKWANNLIFDSPGGSQAAPELTTTGLSDIQLMNEQNEADDDCTDDEDEEPQRQLLRPNSNHRTSGIPRRLSERDDEESNLQQISGGAGSQGKAAYPGHFSEPATKSTSESTSSSAGHRRRELKIKSSGCLIKLGTLNTLTLGILHRDIVLAYIPSRTQLVTQEWEISDSRCPVWLPWASQRPPPLDGWESPGLFPGIYIEPSFPRSSVIQMHVEFRIVNAHWPSRGLVTEYDRLYCHSSRTYLRNPGSGEDIVILCYGMKHMAMVPLDLQGPDSL</sequence>
<gene>
    <name evidence="2" type="ORF">NP233_g8220</name>
</gene>
<accession>A0AAD5VNI1</accession>
<reference evidence="2" key="1">
    <citation type="submission" date="2022-07" db="EMBL/GenBank/DDBJ databases">
        <title>Genome Sequence of Leucocoprinus birnbaumii.</title>
        <authorList>
            <person name="Buettner E."/>
        </authorList>
    </citation>
    <scope>NUCLEOTIDE SEQUENCE</scope>
    <source>
        <strain evidence="2">VT141</strain>
    </source>
</reference>
<dbReference type="Pfam" id="PF20414">
    <property type="entry name" value="DUF6698"/>
    <property type="match status" value="1"/>
</dbReference>
<feature type="region of interest" description="Disordered" evidence="1">
    <location>
        <begin position="1"/>
        <end position="27"/>
    </location>
</feature>
<comment type="caution">
    <text evidence="2">The sequence shown here is derived from an EMBL/GenBank/DDBJ whole genome shotgun (WGS) entry which is preliminary data.</text>
</comment>
<evidence type="ECO:0000313" key="3">
    <source>
        <dbReference type="Proteomes" id="UP001213000"/>
    </source>
</evidence>
<feature type="region of interest" description="Disordered" evidence="1">
    <location>
        <begin position="351"/>
        <end position="434"/>
    </location>
</feature>
<feature type="compositionally biased region" description="Basic and acidic residues" evidence="1">
    <location>
        <begin position="9"/>
        <end position="25"/>
    </location>
</feature>
<name>A0AAD5VNI1_9AGAR</name>
<protein>
    <submittedName>
        <fullName evidence="2">Uncharacterized protein</fullName>
    </submittedName>
</protein>
<keyword evidence="3" id="KW-1185">Reference proteome</keyword>
<dbReference type="InterPro" id="IPR046521">
    <property type="entry name" value="DUF6698"/>
</dbReference>
<dbReference type="EMBL" id="JANIEX010000652">
    <property type="protein sequence ID" value="KAJ3564560.1"/>
    <property type="molecule type" value="Genomic_DNA"/>
</dbReference>
<evidence type="ECO:0000256" key="1">
    <source>
        <dbReference type="SAM" id="MobiDB-lite"/>
    </source>
</evidence>
<dbReference type="Proteomes" id="UP001213000">
    <property type="component" value="Unassembled WGS sequence"/>
</dbReference>
<dbReference type="AlphaFoldDB" id="A0AAD5VNI1"/>
<evidence type="ECO:0000313" key="2">
    <source>
        <dbReference type="EMBL" id="KAJ3564560.1"/>
    </source>
</evidence>
<feature type="compositionally biased region" description="Acidic residues" evidence="1">
    <location>
        <begin position="351"/>
        <end position="363"/>
    </location>
</feature>
<organism evidence="2 3">
    <name type="scientific">Leucocoprinus birnbaumii</name>
    <dbReference type="NCBI Taxonomy" id="56174"/>
    <lineage>
        <taxon>Eukaryota</taxon>
        <taxon>Fungi</taxon>
        <taxon>Dikarya</taxon>
        <taxon>Basidiomycota</taxon>
        <taxon>Agaricomycotina</taxon>
        <taxon>Agaricomycetes</taxon>
        <taxon>Agaricomycetidae</taxon>
        <taxon>Agaricales</taxon>
        <taxon>Agaricineae</taxon>
        <taxon>Agaricaceae</taxon>
        <taxon>Leucocoprinus</taxon>
    </lineage>
</organism>
<feature type="compositionally biased region" description="Low complexity" evidence="1">
    <location>
        <begin position="414"/>
        <end position="429"/>
    </location>
</feature>